<feature type="compositionally biased region" description="Polar residues" evidence="7">
    <location>
        <begin position="967"/>
        <end position="980"/>
    </location>
</feature>
<dbReference type="GO" id="GO:0005737">
    <property type="term" value="C:cytoplasm"/>
    <property type="evidence" value="ECO:0007669"/>
    <property type="project" value="UniProtKB-SubCell"/>
</dbReference>
<organism evidence="9 10">
    <name type="scientific">Drosophila gunungcola</name>
    <name type="common">fruit fly</name>
    <dbReference type="NCBI Taxonomy" id="103775"/>
    <lineage>
        <taxon>Eukaryota</taxon>
        <taxon>Metazoa</taxon>
        <taxon>Ecdysozoa</taxon>
        <taxon>Arthropoda</taxon>
        <taxon>Hexapoda</taxon>
        <taxon>Insecta</taxon>
        <taxon>Pterygota</taxon>
        <taxon>Neoptera</taxon>
        <taxon>Endopterygota</taxon>
        <taxon>Diptera</taxon>
        <taxon>Brachycera</taxon>
        <taxon>Muscomorpha</taxon>
        <taxon>Ephydroidea</taxon>
        <taxon>Drosophilidae</taxon>
        <taxon>Drosophila</taxon>
        <taxon>Sophophora</taxon>
    </lineage>
</organism>
<evidence type="ECO:0000256" key="1">
    <source>
        <dbReference type="ARBA" id="ARBA00004123"/>
    </source>
</evidence>
<protein>
    <recommendedName>
        <fullName evidence="4">Integrator complex subunit 7</fullName>
    </recommendedName>
</protein>
<dbReference type="GO" id="GO:0034472">
    <property type="term" value="P:snRNA 3'-end processing"/>
    <property type="evidence" value="ECO:0007669"/>
    <property type="project" value="TreeGrafter"/>
</dbReference>
<dbReference type="PANTHER" id="PTHR13322:SF2">
    <property type="entry name" value="INTEGRATOR COMPLEX SUBUNIT 7"/>
    <property type="match status" value="1"/>
</dbReference>
<dbReference type="InterPro" id="IPR016024">
    <property type="entry name" value="ARM-type_fold"/>
</dbReference>
<dbReference type="InterPro" id="IPR033060">
    <property type="entry name" value="INTS7"/>
</dbReference>
<dbReference type="SUPFAM" id="SSF48371">
    <property type="entry name" value="ARM repeat"/>
    <property type="match status" value="1"/>
</dbReference>
<dbReference type="Pfam" id="PF24437">
    <property type="entry name" value="INTS7_HB"/>
    <property type="match status" value="1"/>
</dbReference>
<dbReference type="Proteomes" id="UP001059596">
    <property type="component" value="Unassembled WGS sequence"/>
</dbReference>
<gene>
    <name evidence="9" type="ORF">M5D96_006281</name>
</gene>
<evidence type="ECO:0000256" key="2">
    <source>
        <dbReference type="ARBA" id="ARBA00004496"/>
    </source>
</evidence>
<accession>A0A9Q0BQD3</accession>
<evidence type="ECO:0000256" key="4">
    <source>
        <dbReference type="ARBA" id="ARBA00015336"/>
    </source>
</evidence>
<reference evidence="9" key="1">
    <citation type="journal article" date="2023" name="Genome Biol. Evol.">
        <title>Long-read-based Genome Assembly of Drosophila gunungcola Reveals Fewer Chemosensory Genes in Flower-breeding Species.</title>
        <authorList>
            <person name="Negi A."/>
            <person name="Liao B.Y."/>
            <person name="Yeh S.D."/>
        </authorList>
    </citation>
    <scope>NUCLEOTIDE SEQUENCE</scope>
    <source>
        <strain evidence="9">Sukarami</strain>
    </source>
</reference>
<proteinExistence type="inferred from homology"/>
<keyword evidence="10" id="KW-1185">Reference proteome</keyword>
<comment type="caution">
    <text evidence="9">The sequence shown here is derived from an EMBL/GenBank/DDBJ whole genome shotgun (WGS) entry which is preliminary data.</text>
</comment>
<evidence type="ECO:0000259" key="8">
    <source>
        <dbReference type="PROSITE" id="PS51186"/>
    </source>
</evidence>
<dbReference type="SUPFAM" id="SSF55729">
    <property type="entry name" value="Acyl-CoA N-acyltransferases (Nat)"/>
    <property type="match status" value="1"/>
</dbReference>
<dbReference type="Pfam" id="PF00583">
    <property type="entry name" value="Acetyltransf_1"/>
    <property type="match status" value="1"/>
</dbReference>
<dbReference type="InterPro" id="IPR054519">
    <property type="entry name" value="INTS7_C"/>
</dbReference>
<evidence type="ECO:0000256" key="3">
    <source>
        <dbReference type="ARBA" id="ARBA00008565"/>
    </source>
</evidence>
<dbReference type="PANTHER" id="PTHR13322">
    <property type="entry name" value="C1ORF73 PROTEIN"/>
    <property type="match status" value="1"/>
</dbReference>
<comment type="subcellular location">
    <subcellularLocation>
        <location evidence="2">Cytoplasm</location>
    </subcellularLocation>
    <subcellularLocation>
        <location evidence="1">Nucleus</location>
    </subcellularLocation>
</comment>
<keyword evidence="5" id="KW-0963">Cytoplasm</keyword>
<name>A0A9Q0BQD3_9MUSC</name>
<keyword evidence="6" id="KW-0539">Nucleus</keyword>
<dbReference type="GO" id="GO:0032039">
    <property type="term" value="C:integrator complex"/>
    <property type="evidence" value="ECO:0007669"/>
    <property type="project" value="InterPro"/>
</dbReference>
<dbReference type="InterPro" id="IPR056517">
    <property type="entry name" value="INTS7_HB"/>
</dbReference>
<dbReference type="InterPro" id="IPR016181">
    <property type="entry name" value="Acyl_CoA_acyltransferase"/>
</dbReference>
<evidence type="ECO:0000256" key="6">
    <source>
        <dbReference type="ARBA" id="ARBA00023242"/>
    </source>
</evidence>
<dbReference type="InterPro" id="IPR056516">
    <property type="entry name" value="INTS7_N"/>
</dbReference>
<feature type="region of interest" description="Disordered" evidence="7">
    <location>
        <begin position="966"/>
        <end position="1027"/>
    </location>
</feature>
<dbReference type="EMBL" id="JAMKOV010000004">
    <property type="protein sequence ID" value="KAI8040341.1"/>
    <property type="molecule type" value="Genomic_DNA"/>
</dbReference>
<evidence type="ECO:0000313" key="9">
    <source>
        <dbReference type="EMBL" id="KAI8040341.1"/>
    </source>
</evidence>
<dbReference type="CDD" id="cd04301">
    <property type="entry name" value="NAT_SF"/>
    <property type="match status" value="1"/>
</dbReference>
<dbReference type="InterPro" id="IPR000182">
    <property type="entry name" value="GNAT_dom"/>
</dbReference>
<evidence type="ECO:0000313" key="10">
    <source>
        <dbReference type="Proteomes" id="UP001059596"/>
    </source>
</evidence>
<evidence type="ECO:0000256" key="7">
    <source>
        <dbReference type="SAM" id="MobiDB-lite"/>
    </source>
</evidence>
<sequence length="1363" mass="153898">MAHLTGTRVSTFNESFLNENEHDSNAVLMELDKGLRSAKQGIQCEAIVRFPRLFEKYPFPILINSSFIKLAEFFVSGSNLLRFWVLRVCQQSENHLDKILNIDNFVRRIFMVMHSNDPVARALLLRTLGAVSRVIPEKQQVHHAIRRALDSHDTVEVEAAIYASSCFAAQSSSFAISMCAKISDMIESLQVPVPMKLLLIPVLRHMHHEATTASSFVVAIIDTLTQLSSRTLVGVPGQLEVLLEFMQDLRTPVRIQVLRSFNELAGRQSVHAWPKPAIKALIGRFESCTNSQEQFLFLSILLKLSECPLTCQQLLREHREALLRLCIQCISKLDDYTTATQAMAVLSVLVAFGLKKEASGEQVEDILHMVNLHMEGLLLCTAKRAECTRDLRRVLTYGIRITQANAEFGTSFIEIVTNTLGDKVAYPPANAELMCEALVGLCEHFQLRKYAFSTAEDLIGDDDAMDTDEPPPPKVNPMLARLPLILHKLNTIIDQENCAQQLRTVEILSALVLQTTMGCYLPQKVVQCFENRYGHHYVAAHIYTKVSQIVISDHMHYFLVSLSQISQAECILNYGLEYTYMRDHYAPKAAPEPLMPLMKRLEMASNLYQQALASLRACSSPQHPCTFQLEYLKIRAQFLQTLHLAVTVKNAQVIVPPPAIAGSLAQNSRDYLQKFGHVTNQLRKLVKALKACEETYARLYKSSFDADHVTLEFLEVAEFQCALFAHIIESICYATPPEPPVFLTTGDHPETRYFAASCQRMEQMQKNLPQEPANAKTISNRHLDVIIAQIEIITKTPLCLPRYFFQILQSTQIKLSVSPQPRSATEPVNVQSGSNLVIKVEGVLQHFSKQKKHFRRVESVQLSLTSQLITPPPRSSQELPKQGANDTVTLNQIVKPQRDFLSGSFLLPISSGGHFQVTLETFVVDENGITWCTGPKSSMVVRVLEDPSKQGAPAPSTSQARAMRIVTSGQEQRHATPTSAEQHDLASVVRDSPDSRIPLETKTSGAPATEQPRQMRDQLDKIPRLTCSGGGEDGGACGAINGHNCSNWTEQQQQQQWQWDQHWQRERRSTPPDNRMAQFTLSYNKHSAPPSSDSTRVDCEHVPLCSINDVQLRFLVPDDLTEVRQLCQEWFPIDYPLSWYEDITSSTRFFALAAVYNLAIIGLIVAEIKPYRNVNKEVIANMSDSDELYTRLSGFPMQDKGILPDSMGRSADVGYILSLGVHRSHRRNGIGSLLLDALMNHLTTAERHSVKAIFLHTLTTNQPAIFFYEKRRFTLHSFLPYYYNIRGKGKDGFTYVNYINGGHPPWTLLYPFSKCLYGLAYHIKHYASKVRHTSSLCAWVANRVQQVVRWFYHKLLTRFNFIE</sequence>
<feature type="compositionally biased region" description="Basic and acidic residues" evidence="7">
    <location>
        <begin position="1013"/>
        <end position="1023"/>
    </location>
</feature>
<dbReference type="FunFam" id="3.40.630.30:FF:000092">
    <property type="entry name" value="N-alpha-acetyltransferase 60 isoform X1"/>
    <property type="match status" value="1"/>
</dbReference>
<dbReference type="Pfam" id="PF22965">
    <property type="entry name" value="INTS7_C"/>
    <property type="match status" value="1"/>
</dbReference>
<dbReference type="Gene3D" id="3.40.630.30">
    <property type="match status" value="1"/>
</dbReference>
<feature type="domain" description="N-acetyltransferase" evidence="8">
    <location>
        <begin position="1110"/>
        <end position="1311"/>
    </location>
</feature>
<dbReference type="Pfam" id="PF24436">
    <property type="entry name" value="INTS7_N"/>
    <property type="match status" value="1"/>
</dbReference>
<evidence type="ECO:0000256" key="5">
    <source>
        <dbReference type="ARBA" id="ARBA00022490"/>
    </source>
</evidence>
<dbReference type="PROSITE" id="PS51186">
    <property type="entry name" value="GNAT"/>
    <property type="match status" value="1"/>
</dbReference>
<dbReference type="GO" id="GO:0016747">
    <property type="term" value="F:acyltransferase activity, transferring groups other than amino-acyl groups"/>
    <property type="evidence" value="ECO:0007669"/>
    <property type="project" value="InterPro"/>
</dbReference>
<comment type="similarity">
    <text evidence="3">Belongs to the Integrator subunit 7 family.</text>
</comment>